<dbReference type="RefSeq" id="WP_311184310.1">
    <property type="nucleotide sequence ID" value="NZ_CP115543.1"/>
</dbReference>
<keyword evidence="2" id="KW-0805">Transcription regulation</keyword>
<evidence type="ECO:0000256" key="4">
    <source>
        <dbReference type="ARBA" id="ARBA00023163"/>
    </source>
</evidence>
<dbReference type="Gene3D" id="3.40.190.10">
    <property type="entry name" value="Periplasmic binding protein-like II"/>
    <property type="match status" value="2"/>
</dbReference>
<dbReference type="SUPFAM" id="SSF46785">
    <property type="entry name" value="Winged helix' DNA-binding domain"/>
    <property type="match status" value="1"/>
</dbReference>
<dbReference type="Pfam" id="PF00126">
    <property type="entry name" value="HTH_1"/>
    <property type="match status" value="1"/>
</dbReference>
<dbReference type="InterPro" id="IPR036388">
    <property type="entry name" value="WH-like_DNA-bd_sf"/>
</dbReference>
<sequence length="309" mass="33758">MLKLSLDALQILDAIDRRGSFASAGKELHKVPSTISYTVSKLEQDLGVQLFDRIGPRAELTDAGVALLEEGRHLLRAARELEMRVRRVASGWEAELTLAIDSMFQPALLAGDIADFSAVAEQTRVRMISEALSGTWEALLDRRADLLVGAAGEGPSGGGYVVEPLGVVRFVFAVAPGHPLAAVTEPLGREQLAAHCAIAVADSARRLLPRTVGLLMGQDTVTVPDMLSKYRLQCAGLGFGFLPEPYVQAAVAQGRLVVRQVEEPKPDETFWLAWRTGEEGAALRWWRERLQQPGHMEAWWGQMQGWLAS</sequence>
<proteinExistence type="inferred from homology"/>
<evidence type="ECO:0000259" key="5">
    <source>
        <dbReference type="PROSITE" id="PS50931"/>
    </source>
</evidence>
<dbReference type="InterPro" id="IPR036390">
    <property type="entry name" value="WH_DNA-bd_sf"/>
</dbReference>
<dbReference type="EMBL" id="CP115543">
    <property type="protein sequence ID" value="WNH50099.1"/>
    <property type="molecule type" value="Genomic_DNA"/>
</dbReference>
<accession>A0ABY9YII5</accession>
<keyword evidence="3" id="KW-0238">DNA-binding</keyword>
<gene>
    <name evidence="6" type="ORF">PDM28_07350</name>
</gene>
<dbReference type="PANTHER" id="PTHR30126">
    <property type="entry name" value="HTH-TYPE TRANSCRIPTIONAL REGULATOR"/>
    <property type="match status" value="1"/>
</dbReference>
<evidence type="ECO:0000256" key="3">
    <source>
        <dbReference type="ARBA" id="ARBA00023125"/>
    </source>
</evidence>
<evidence type="ECO:0000313" key="6">
    <source>
        <dbReference type="EMBL" id="WNH50099.1"/>
    </source>
</evidence>
<dbReference type="Gene3D" id="1.10.10.10">
    <property type="entry name" value="Winged helix-like DNA-binding domain superfamily/Winged helix DNA-binding domain"/>
    <property type="match status" value="1"/>
</dbReference>
<feature type="domain" description="HTH lysR-type" evidence="5">
    <location>
        <begin position="4"/>
        <end position="61"/>
    </location>
</feature>
<comment type="similarity">
    <text evidence="1">Belongs to the LysR transcriptional regulatory family.</text>
</comment>
<name>A0ABY9YII5_9GAMM</name>
<dbReference type="PANTHER" id="PTHR30126:SF4">
    <property type="entry name" value="LYSR FAMILY TRANSCRIPTIONAL REGULATOR"/>
    <property type="match status" value="1"/>
</dbReference>
<evidence type="ECO:0000313" key="7">
    <source>
        <dbReference type="Proteomes" id="UP001305421"/>
    </source>
</evidence>
<keyword evidence="4" id="KW-0804">Transcription</keyword>
<dbReference type="InterPro" id="IPR005119">
    <property type="entry name" value="LysR_subst-bd"/>
</dbReference>
<dbReference type="InterPro" id="IPR000847">
    <property type="entry name" value="LysR_HTH_N"/>
</dbReference>
<evidence type="ECO:0000256" key="2">
    <source>
        <dbReference type="ARBA" id="ARBA00023015"/>
    </source>
</evidence>
<dbReference type="Pfam" id="PF03466">
    <property type="entry name" value="LysR_substrate"/>
    <property type="match status" value="1"/>
</dbReference>
<evidence type="ECO:0000256" key="1">
    <source>
        <dbReference type="ARBA" id="ARBA00009437"/>
    </source>
</evidence>
<keyword evidence="7" id="KW-1185">Reference proteome</keyword>
<organism evidence="6 7">
    <name type="scientific">Stenotrophomonas aracearum</name>
    <dbReference type="NCBI Taxonomy" id="3003272"/>
    <lineage>
        <taxon>Bacteria</taxon>
        <taxon>Pseudomonadati</taxon>
        <taxon>Pseudomonadota</taxon>
        <taxon>Gammaproteobacteria</taxon>
        <taxon>Lysobacterales</taxon>
        <taxon>Lysobacteraceae</taxon>
        <taxon>Stenotrophomonas</taxon>
    </lineage>
</organism>
<dbReference type="Proteomes" id="UP001305421">
    <property type="component" value="Chromosome"/>
</dbReference>
<protein>
    <submittedName>
        <fullName evidence="6">LysR family transcriptional regulator</fullName>
    </submittedName>
</protein>
<reference evidence="6 7" key="1">
    <citation type="submission" date="2022-12" db="EMBL/GenBank/DDBJ databases">
        <title>Two new species, Stenotrophomonas aracearum and Stenotrophomonas oahuensis, isolated from Anthurium (Araceae family) in Hawaii.</title>
        <authorList>
            <person name="Chunag S.C."/>
            <person name="Dobhal S."/>
            <person name="Alvarez A."/>
            <person name="Arif M."/>
        </authorList>
    </citation>
    <scope>NUCLEOTIDE SEQUENCE [LARGE SCALE GENOMIC DNA]</scope>
    <source>
        <strain evidence="6 7">A5588</strain>
    </source>
</reference>
<dbReference type="SUPFAM" id="SSF53850">
    <property type="entry name" value="Periplasmic binding protein-like II"/>
    <property type="match status" value="1"/>
</dbReference>
<dbReference type="PROSITE" id="PS50931">
    <property type="entry name" value="HTH_LYSR"/>
    <property type="match status" value="1"/>
</dbReference>